<feature type="transmembrane region" description="Helical" evidence="20">
    <location>
        <begin position="1145"/>
        <end position="1166"/>
    </location>
</feature>
<dbReference type="InterPro" id="IPR013130">
    <property type="entry name" value="Fe3_Rdtase_TM_dom"/>
</dbReference>
<dbReference type="PROSITE" id="PS00018">
    <property type="entry name" value="EF_HAND_1"/>
    <property type="match status" value="1"/>
</dbReference>
<evidence type="ECO:0000259" key="22">
    <source>
        <dbReference type="PROSITE" id="PS50222"/>
    </source>
</evidence>
<dbReference type="EMBL" id="JBJQND010000009">
    <property type="protein sequence ID" value="KAL3865899.1"/>
    <property type="molecule type" value="Genomic_DNA"/>
</dbReference>
<feature type="domain" description="FAD-binding FR-type" evidence="23">
    <location>
        <begin position="1281"/>
        <end position="1384"/>
    </location>
</feature>
<evidence type="ECO:0000256" key="7">
    <source>
        <dbReference type="ARBA" id="ARBA00022723"/>
    </source>
</evidence>
<dbReference type="GO" id="GO:0016174">
    <property type="term" value="F:NAD(P)H oxidase H2O2-forming activity"/>
    <property type="evidence" value="ECO:0007669"/>
    <property type="project" value="UniProtKB-EC"/>
</dbReference>
<keyword evidence="7 19" id="KW-0479">Metal-binding</keyword>
<dbReference type="InterPro" id="IPR017927">
    <property type="entry name" value="FAD-bd_FR_type"/>
</dbReference>
<feature type="signal peptide" evidence="21">
    <location>
        <begin position="1"/>
        <end position="20"/>
    </location>
</feature>
<dbReference type="InterPro" id="IPR018247">
    <property type="entry name" value="EF_Hand_1_Ca_BS"/>
</dbReference>
<evidence type="ECO:0000256" key="12">
    <source>
        <dbReference type="ARBA" id="ARBA00022989"/>
    </source>
</evidence>
<dbReference type="GO" id="GO:0042744">
    <property type="term" value="P:hydrogen peroxide catabolic process"/>
    <property type="evidence" value="ECO:0007669"/>
    <property type="project" value="UniProtKB-KW"/>
</dbReference>
<name>A0ABD3VWB3_SINWO</name>
<feature type="binding site" description="axial binding residue" evidence="19">
    <location>
        <position position="349"/>
    </location>
    <ligand>
        <name>heme b</name>
        <dbReference type="ChEBI" id="CHEBI:60344"/>
    </ligand>
    <ligandPart>
        <name>Fe</name>
        <dbReference type="ChEBI" id="CHEBI:18248"/>
    </ligandPart>
</feature>
<dbReference type="PROSITE" id="PS50222">
    <property type="entry name" value="EF_HAND_2"/>
    <property type="match status" value="1"/>
</dbReference>
<dbReference type="GO" id="GO:0016020">
    <property type="term" value="C:membrane"/>
    <property type="evidence" value="ECO:0007669"/>
    <property type="project" value="UniProtKB-SubCell"/>
</dbReference>
<feature type="transmembrane region" description="Helical" evidence="20">
    <location>
        <begin position="1236"/>
        <end position="1252"/>
    </location>
</feature>
<sequence>MQTLCVITWLVLVPCKDVVCQIVEDEAEVSPFDGWYNNLDNPDWGTADTPLRRISKPSYGDGVYTPSGKARPNPLEISRAVHRGRAGLPSYRGRTAMLVYFGQQLVEEIMDSQRPGCPIEYFNIPVPASDPVFRQEGKKNLEMPFRRTRYDLNTGHSPNNPRKQLSEITPFLDGQLIYGPNKAWTDAIREFRGGRLRGTNPNEVMMDFPADNSIRLPFENPPSPRDHVLKPVSRFYTLGNPRGHENPMLLALGIIWFRWHNLQALSVLREHPSWDPVAHDEKIFLIARQRVIAQYQKIVFYDWLPTWLSVNVNQQTENFWQRYPYKGYDSTLIPSISHEFQAAAMRFGHTLIPAGIWRRDGNCNYIRYEVPGEFRQVSAIRLCNTFWNSRDFIETDMTSILRGMASTIAEREDSLLVPDISESVFGPLEFSRRDLAALNIQRGRDHGIADYNTVRRAYGLKEKKSWEAINPSYNKEEIKRLRALYGNTTRPDDVDLFTGGLLETTPEGPGELFRTILLEQFLRIRNSDRFWFENKQTSKLTDSERFDINTTTLYDIITAVTLVQLEDVQRDVFLFRSSDRVNCYEQPQQLDPEKSYNGVPIFEACTTLQTYDFFSGSEEAFVLTYLFIVLFIVVTFGVMFLLIRHKQKAINMALKNVAYHHVKFSDLTKFSVIEWVNPDEPVRFRVVQLDQKEMKINMYDQSGALVRLINVKAMAGSGVDRVEVHYSSDQNEDLIAVKIPSEYDLVLRFETHDERNRFSNLMDQLFLAISIATQSRSLVENYILRNCKTKKMRQEQLDKFFRIIFMQAFEDVSTNTSDDNESGYSNLPQTQLTITEFAEAFGMKPDSLFVQQMFLLADADSSGLVSFREFMNVFLLLSSDDVDQKVQFLFNMYQKEGQLKFDDLLQMTRSLLELSDSNVNDQKISEFVASIYEITGINHGDQLTLEHFKKIFRYDEYRKTVERTSLELEDTGLGLPTMRPSHNSNKLAAKQSTLVRAYSVGRNRRSTLRRQVSANTHETLLHTATGTVHIAELTQPRSAAEEKLLKVVRFLETYRLQVFWMTIYSLVLCGLFLLRVYYFAVQSEHTGIRGIAGYGIACTRAAATAMSLTYSTLLLTMCRNSITRLRETFLNVFIPFDSLHSMHKISALLALFFTGVHTIGHAFNFYHISTQPTSDIFCFIKEYFLPTHELASFQFWLFKTVTGLSGLVLCLLVIVMYVFALPFARRYLFDAFWRTHKLYILIYGLILVHGSKQMIEDMSFHCFLLGPLTWYVLDNLVSINRMKIHLRVLKADILPSDVIALTIKKPPGFQHKSGQWVRMSCEALGKHEFHPFTLSSAPHERCLRMHIRAVGPWTKNIRDIFDPTRNTTYPKIYLDGPFGECNQDWYRYDLSVLIGGGIGVTPFASILKDIVHKSATNHPFACKKIYFLWVTRTQKQFEWMTDIIREVENRDSKDLVEVHIFVTQFKRKYDLRTSMLYLCERHFKKVAGKSIFTGLRATTHFGRPRFQDFLASLSHEHRNVKRLGVFSCGPHPLTMAVEKACKELNKFDTPTYYHRYENF</sequence>
<evidence type="ECO:0000256" key="1">
    <source>
        <dbReference type="ARBA" id="ARBA00004141"/>
    </source>
</evidence>
<accession>A0ABD3VWB3</accession>
<evidence type="ECO:0000313" key="25">
    <source>
        <dbReference type="Proteomes" id="UP001634394"/>
    </source>
</evidence>
<dbReference type="Gene3D" id="1.10.238.10">
    <property type="entry name" value="EF-hand"/>
    <property type="match status" value="1"/>
</dbReference>
<dbReference type="SFLD" id="SFLDG01168">
    <property type="entry name" value="Ferric_reductase_subgroup_(FRE"/>
    <property type="match status" value="1"/>
</dbReference>
<evidence type="ECO:0000256" key="18">
    <source>
        <dbReference type="ARBA" id="ARBA00048762"/>
    </source>
</evidence>
<keyword evidence="10" id="KW-0106">Calcium</keyword>
<dbReference type="PROSITE" id="PS51384">
    <property type="entry name" value="FAD_FR"/>
    <property type="match status" value="1"/>
</dbReference>
<proteinExistence type="inferred from homology"/>
<dbReference type="CDD" id="cd06186">
    <property type="entry name" value="NOX_Duox_like_FAD_NADP"/>
    <property type="match status" value="1"/>
</dbReference>
<keyword evidence="6 20" id="KW-0812">Transmembrane</keyword>
<dbReference type="Pfam" id="PF08030">
    <property type="entry name" value="NAD_binding_6"/>
    <property type="match status" value="1"/>
</dbReference>
<dbReference type="SUPFAM" id="SSF48113">
    <property type="entry name" value="Heme-dependent peroxidases"/>
    <property type="match status" value="1"/>
</dbReference>
<evidence type="ECO:0000256" key="8">
    <source>
        <dbReference type="ARBA" id="ARBA00022737"/>
    </source>
</evidence>
<dbReference type="FunFam" id="3.40.50.80:FF:000020">
    <property type="entry name" value="Dual oxidase 1"/>
    <property type="match status" value="1"/>
</dbReference>
<dbReference type="SFLD" id="SFLDG01169">
    <property type="entry name" value="NADPH_oxidase_subgroup_(NOX)"/>
    <property type="match status" value="1"/>
</dbReference>
<dbReference type="SUPFAM" id="SSF52343">
    <property type="entry name" value="Ferredoxin reductase-like, C-terminal NADP-linked domain"/>
    <property type="match status" value="1"/>
</dbReference>
<keyword evidence="13" id="KW-0560">Oxidoreductase</keyword>
<keyword evidence="15" id="KW-0325">Glycoprotein</keyword>
<comment type="caution">
    <text evidence="24">The sequence shown here is derived from an EMBL/GenBank/DDBJ whole genome shotgun (WGS) entry which is preliminary data.</text>
</comment>
<keyword evidence="14 20" id="KW-0472">Membrane</keyword>
<evidence type="ECO:0000259" key="23">
    <source>
        <dbReference type="PROSITE" id="PS51384"/>
    </source>
</evidence>
<evidence type="ECO:0000256" key="15">
    <source>
        <dbReference type="ARBA" id="ARBA00023180"/>
    </source>
</evidence>
<evidence type="ECO:0000256" key="10">
    <source>
        <dbReference type="ARBA" id="ARBA00022837"/>
    </source>
</evidence>
<evidence type="ECO:0000256" key="6">
    <source>
        <dbReference type="ARBA" id="ARBA00022692"/>
    </source>
</evidence>
<dbReference type="GO" id="GO:0004601">
    <property type="term" value="F:peroxidase activity"/>
    <property type="evidence" value="ECO:0007669"/>
    <property type="project" value="UniProtKB-KW"/>
</dbReference>
<feature type="transmembrane region" description="Helical" evidence="20">
    <location>
        <begin position="1204"/>
        <end position="1224"/>
    </location>
</feature>
<dbReference type="EC" id="1.6.3.1" evidence="3"/>
<dbReference type="GO" id="GO:0042742">
    <property type="term" value="P:defense response to bacterium"/>
    <property type="evidence" value="ECO:0007669"/>
    <property type="project" value="UniProtKB-ARBA"/>
</dbReference>
<organism evidence="24 25">
    <name type="scientific">Sinanodonta woodiana</name>
    <name type="common">Chinese pond mussel</name>
    <name type="synonym">Anodonta woodiana</name>
    <dbReference type="NCBI Taxonomy" id="1069815"/>
    <lineage>
        <taxon>Eukaryota</taxon>
        <taxon>Metazoa</taxon>
        <taxon>Spiralia</taxon>
        <taxon>Lophotrochozoa</taxon>
        <taxon>Mollusca</taxon>
        <taxon>Bivalvia</taxon>
        <taxon>Autobranchia</taxon>
        <taxon>Heteroconchia</taxon>
        <taxon>Palaeoheterodonta</taxon>
        <taxon>Unionida</taxon>
        <taxon>Unionoidea</taxon>
        <taxon>Unionidae</taxon>
        <taxon>Unioninae</taxon>
        <taxon>Sinanodonta</taxon>
    </lineage>
</organism>
<reference evidence="24 25" key="1">
    <citation type="submission" date="2024-11" db="EMBL/GenBank/DDBJ databases">
        <title>Chromosome-level genome assembly of the freshwater bivalve Anodonta woodiana.</title>
        <authorList>
            <person name="Chen X."/>
        </authorList>
    </citation>
    <scope>NUCLEOTIDE SEQUENCE [LARGE SCALE GENOMIC DNA]</scope>
    <source>
        <strain evidence="24">MN2024</strain>
        <tissue evidence="24">Gills</tissue>
    </source>
</reference>
<feature type="transmembrane region" description="Helical" evidence="20">
    <location>
        <begin position="1058"/>
        <end position="1079"/>
    </location>
</feature>
<evidence type="ECO:0000256" key="17">
    <source>
        <dbReference type="ARBA" id="ARBA00047455"/>
    </source>
</evidence>
<evidence type="ECO:0000256" key="3">
    <source>
        <dbReference type="ARBA" id="ARBA00012698"/>
    </source>
</evidence>
<dbReference type="InterPro" id="IPR002048">
    <property type="entry name" value="EF_hand_dom"/>
</dbReference>
<comment type="similarity">
    <text evidence="2">In the N-terminal section; belongs to the peroxidase family.</text>
</comment>
<evidence type="ECO:0000313" key="24">
    <source>
        <dbReference type="EMBL" id="KAL3865899.1"/>
    </source>
</evidence>
<dbReference type="Gene3D" id="3.40.50.80">
    <property type="entry name" value="Nucleotide-binding domain of ferredoxin-NADP reductase (FNR) module"/>
    <property type="match status" value="1"/>
</dbReference>
<dbReference type="Gene3D" id="1.10.640.10">
    <property type="entry name" value="Haem peroxidase domain superfamily, animal type"/>
    <property type="match status" value="1"/>
</dbReference>
<feature type="domain" description="EF-hand" evidence="22">
    <location>
        <begin position="845"/>
        <end position="880"/>
    </location>
</feature>
<dbReference type="GO" id="GO:0009886">
    <property type="term" value="P:post-embryonic animal morphogenesis"/>
    <property type="evidence" value="ECO:0007669"/>
    <property type="project" value="UniProtKB-ARBA"/>
</dbReference>
<dbReference type="InterPro" id="IPR013121">
    <property type="entry name" value="Fe_red_NAD-bd_6"/>
</dbReference>
<dbReference type="Proteomes" id="UP001634394">
    <property type="component" value="Unassembled WGS sequence"/>
</dbReference>
<comment type="subcellular location">
    <subcellularLocation>
        <location evidence="1">Membrane</location>
        <topology evidence="1">Multi-pass membrane protein</topology>
    </subcellularLocation>
</comment>
<evidence type="ECO:0000256" key="13">
    <source>
        <dbReference type="ARBA" id="ARBA00023002"/>
    </source>
</evidence>
<feature type="chain" id="PRO_5044838330" description="NAD(P)H oxidase (H2O2-forming)" evidence="21">
    <location>
        <begin position="21"/>
        <end position="1559"/>
    </location>
</feature>
<keyword evidence="12 20" id="KW-1133">Transmembrane helix</keyword>
<evidence type="ECO:0000256" key="20">
    <source>
        <dbReference type="SAM" id="Phobius"/>
    </source>
</evidence>
<dbReference type="SFLD" id="SFLDS00052">
    <property type="entry name" value="Ferric_Reductase_Domain"/>
    <property type="match status" value="1"/>
</dbReference>
<evidence type="ECO:0000256" key="5">
    <source>
        <dbReference type="ARBA" id="ARBA00022630"/>
    </source>
</evidence>
<dbReference type="InterPro" id="IPR011992">
    <property type="entry name" value="EF-hand-dom_pair"/>
</dbReference>
<keyword evidence="16" id="KW-0376">Hydrogen peroxide</keyword>
<dbReference type="PROSITE" id="PS50292">
    <property type="entry name" value="PEROXIDASE_3"/>
    <property type="match status" value="1"/>
</dbReference>
<keyword evidence="19" id="KW-0408">Iron</keyword>
<evidence type="ECO:0000256" key="16">
    <source>
        <dbReference type="ARBA" id="ARBA00023324"/>
    </source>
</evidence>
<dbReference type="PANTHER" id="PTHR11475">
    <property type="entry name" value="OXIDASE/PEROXIDASE"/>
    <property type="match status" value="1"/>
</dbReference>
<keyword evidence="5" id="KW-0285">Flavoprotein</keyword>
<gene>
    <name evidence="24" type="ORF">ACJMK2_043247</name>
</gene>
<comment type="catalytic activity">
    <reaction evidence="17">
        <text>NADH + O2 + H(+) = H2O2 + NAD(+)</text>
        <dbReference type="Rhea" id="RHEA:11264"/>
        <dbReference type="ChEBI" id="CHEBI:15378"/>
        <dbReference type="ChEBI" id="CHEBI:15379"/>
        <dbReference type="ChEBI" id="CHEBI:16240"/>
        <dbReference type="ChEBI" id="CHEBI:57540"/>
        <dbReference type="ChEBI" id="CHEBI:57945"/>
        <dbReference type="EC" id="1.6.3.1"/>
    </reaction>
</comment>
<dbReference type="InterPro" id="IPR037120">
    <property type="entry name" value="Haem_peroxidase_sf_animal"/>
</dbReference>
<evidence type="ECO:0000256" key="2">
    <source>
        <dbReference type="ARBA" id="ARBA00005644"/>
    </source>
</evidence>
<dbReference type="Pfam" id="PF08022">
    <property type="entry name" value="FAD_binding_8"/>
    <property type="match status" value="1"/>
</dbReference>
<dbReference type="InterPro" id="IPR017938">
    <property type="entry name" value="Riboflavin_synthase-like_b-brl"/>
</dbReference>
<keyword evidence="21" id="KW-0732">Signal</keyword>
<dbReference type="GO" id="GO:0046872">
    <property type="term" value="F:metal ion binding"/>
    <property type="evidence" value="ECO:0007669"/>
    <property type="project" value="UniProtKB-KW"/>
</dbReference>
<keyword evidence="19" id="KW-0349">Heme</keyword>
<evidence type="ECO:0000256" key="14">
    <source>
        <dbReference type="ARBA" id="ARBA00023136"/>
    </source>
</evidence>
<keyword evidence="11" id="KW-0521">NADP</keyword>
<dbReference type="InterPro" id="IPR010255">
    <property type="entry name" value="Haem_peroxidase_sf"/>
</dbReference>
<keyword evidence="9" id="KW-0274">FAD</keyword>
<keyword evidence="8" id="KW-0677">Repeat</keyword>
<feature type="transmembrane region" description="Helical" evidence="20">
    <location>
        <begin position="622"/>
        <end position="643"/>
    </location>
</feature>
<keyword evidence="25" id="KW-1185">Reference proteome</keyword>
<evidence type="ECO:0000256" key="9">
    <source>
        <dbReference type="ARBA" id="ARBA00022827"/>
    </source>
</evidence>
<dbReference type="Pfam" id="PF01794">
    <property type="entry name" value="Ferric_reduct"/>
    <property type="match status" value="1"/>
</dbReference>
<dbReference type="Pfam" id="PF03098">
    <property type="entry name" value="An_peroxidase"/>
    <property type="match status" value="1"/>
</dbReference>
<evidence type="ECO:0000256" key="21">
    <source>
        <dbReference type="SAM" id="SignalP"/>
    </source>
</evidence>
<protein>
    <recommendedName>
        <fullName evidence="3">NAD(P)H oxidase (H2O2-forming)</fullName>
        <ecNumber evidence="3">1.6.3.1</ecNumber>
    </recommendedName>
</protein>
<dbReference type="Gene3D" id="2.40.30.10">
    <property type="entry name" value="Translation factors"/>
    <property type="match status" value="1"/>
</dbReference>
<evidence type="ECO:0000256" key="19">
    <source>
        <dbReference type="PIRSR" id="PIRSR619791-2"/>
    </source>
</evidence>
<dbReference type="GO" id="GO:0042303">
    <property type="term" value="P:molting cycle"/>
    <property type="evidence" value="ECO:0007669"/>
    <property type="project" value="UniProtKB-ARBA"/>
</dbReference>
<dbReference type="SUPFAM" id="SSF63380">
    <property type="entry name" value="Riboflavin synthase domain-like"/>
    <property type="match status" value="1"/>
</dbReference>
<dbReference type="InterPro" id="IPR013112">
    <property type="entry name" value="FAD-bd_8"/>
</dbReference>
<dbReference type="InterPro" id="IPR019791">
    <property type="entry name" value="Haem_peroxidase_animal"/>
</dbReference>
<dbReference type="GO" id="GO:0016175">
    <property type="term" value="F:superoxide-generating NAD(P)H oxidase activity"/>
    <property type="evidence" value="ECO:0007669"/>
    <property type="project" value="UniProtKB-ARBA"/>
</dbReference>
<feature type="transmembrane region" description="Helical" evidence="20">
    <location>
        <begin position="1091"/>
        <end position="1116"/>
    </location>
</feature>
<comment type="catalytic activity">
    <reaction evidence="18">
        <text>NADPH + O2 + H(+) = H2O2 + NADP(+)</text>
        <dbReference type="Rhea" id="RHEA:11260"/>
        <dbReference type="ChEBI" id="CHEBI:15378"/>
        <dbReference type="ChEBI" id="CHEBI:15379"/>
        <dbReference type="ChEBI" id="CHEBI:16240"/>
        <dbReference type="ChEBI" id="CHEBI:57783"/>
        <dbReference type="ChEBI" id="CHEBI:58349"/>
        <dbReference type="EC" id="1.6.3.1"/>
    </reaction>
</comment>
<keyword evidence="4" id="KW-0575">Peroxidase</keyword>
<dbReference type="PANTHER" id="PTHR11475:SF144">
    <property type="entry name" value="NAD(P)H OXIDASE (H2O2-FORMING)"/>
    <property type="match status" value="1"/>
</dbReference>
<evidence type="ECO:0000256" key="4">
    <source>
        <dbReference type="ARBA" id="ARBA00022559"/>
    </source>
</evidence>
<dbReference type="SUPFAM" id="SSF47473">
    <property type="entry name" value="EF-hand"/>
    <property type="match status" value="1"/>
</dbReference>
<dbReference type="FunFam" id="2.40.30.10:FF:000059">
    <property type="entry name" value="dual oxidase isoform X1"/>
    <property type="match status" value="1"/>
</dbReference>
<dbReference type="InterPro" id="IPR039261">
    <property type="entry name" value="FNR_nucleotide-bd"/>
</dbReference>
<evidence type="ECO:0000256" key="11">
    <source>
        <dbReference type="ARBA" id="ARBA00022857"/>
    </source>
</evidence>